<dbReference type="InterPro" id="IPR054266">
    <property type="entry name" value="DUF6997"/>
</dbReference>
<dbReference type="AlphaFoldDB" id="A0A6I2U8F0"/>
<dbReference type="Pfam" id="PF22518">
    <property type="entry name" value="DUF6997"/>
    <property type="match status" value="1"/>
</dbReference>
<organism evidence="4 5">
    <name type="scientific">Ruthenibacterium lactatiformans</name>
    <dbReference type="NCBI Taxonomy" id="1550024"/>
    <lineage>
        <taxon>Bacteria</taxon>
        <taxon>Bacillati</taxon>
        <taxon>Bacillota</taxon>
        <taxon>Clostridia</taxon>
        <taxon>Eubacteriales</taxon>
        <taxon>Oscillospiraceae</taxon>
        <taxon>Ruthenibacterium</taxon>
    </lineage>
</organism>
<dbReference type="InterPro" id="IPR054265">
    <property type="entry name" value="DUF6996"/>
</dbReference>
<feature type="domain" description="DUF6997" evidence="2">
    <location>
        <begin position="80"/>
        <end position="253"/>
    </location>
</feature>
<evidence type="ECO:0000313" key="5">
    <source>
        <dbReference type="Proteomes" id="UP000431913"/>
    </source>
</evidence>
<name>A0A6I2U8F0_9FIRM</name>
<dbReference type="EMBL" id="VUNJ01000005">
    <property type="protein sequence ID" value="MST91650.1"/>
    <property type="molecule type" value="Genomic_DNA"/>
</dbReference>
<evidence type="ECO:0000259" key="1">
    <source>
        <dbReference type="Pfam" id="PF22515"/>
    </source>
</evidence>
<evidence type="ECO:0000259" key="3">
    <source>
        <dbReference type="Pfam" id="PF23871"/>
    </source>
</evidence>
<reference evidence="4 5" key="1">
    <citation type="submission" date="2019-08" db="EMBL/GenBank/DDBJ databases">
        <title>In-depth cultivation of the pig gut microbiome towards novel bacterial diversity and tailored functional studies.</title>
        <authorList>
            <person name="Wylensek D."/>
            <person name="Hitch T.C.A."/>
            <person name="Clavel T."/>
        </authorList>
    </citation>
    <scope>NUCLEOTIDE SEQUENCE [LARGE SCALE GENOMIC DNA]</scope>
    <source>
        <strain evidence="4 5">WCA3-601-WT-6J</strain>
    </source>
</reference>
<dbReference type="InterPro" id="IPR055650">
    <property type="entry name" value="DUF7226"/>
</dbReference>
<dbReference type="Pfam" id="PF23871">
    <property type="entry name" value="DUF7226"/>
    <property type="match status" value="1"/>
</dbReference>
<dbReference type="Pfam" id="PF22515">
    <property type="entry name" value="DUF6996"/>
    <property type="match status" value="1"/>
</dbReference>
<evidence type="ECO:0000313" key="4">
    <source>
        <dbReference type="EMBL" id="MST91650.1"/>
    </source>
</evidence>
<feature type="domain" description="DUF7226" evidence="3">
    <location>
        <begin position="289"/>
        <end position="429"/>
    </location>
</feature>
<dbReference type="RefSeq" id="WP_055080207.1">
    <property type="nucleotide sequence ID" value="NZ_CAUFPO010000010.1"/>
</dbReference>
<sequence length="430" mass="49434">MSERQKGLNDIAWEQLFKKYDILKHIERTGQFQISSKQIKEVREPRLMSKFDHTINLPQIFSDNKLSILPVTRGDYVIAHFDAYHTFEPNNFSVTKVSLPAYIQSLDSSNIPSEAIALNCAVVAGIIADFLGDEEIVSTVSGRMGSGVFDFSINNLGNDSSYTVTVNNSQIEIDAAYEGIRSLALFEAKRDLSDDFLVRQLYYPYRVWKNRVTKPVRPLFLVYSNGIYHIYEYKFADPGNYSSIVLVQQRNYTVEDTTITTDDIQQVLHSSICKVEPQLPFPQADKFDRVINICELLNDQDLSRNDVTEQYAFDARQTNYYTDAARYLGLIDKRRGNGEALYRLSDIGRKILNMSFKQRQLAFCTCILSHGVFADTLKRYFETGTMPNKNEIIQIMKKSNLYNVNSSSTYERRSSTIKGWINWIVELINE</sequence>
<evidence type="ECO:0000259" key="2">
    <source>
        <dbReference type="Pfam" id="PF22518"/>
    </source>
</evidence>
<feature type="domain" description="DUF6996" evidence="1">
    <location>
        <begin position="10"/>
        <end position="78"/>
    </location>
</feature>
<protein>
    <submittedName>
        <fullName evidence="4">Transcriptional regulator</fullName>
    </submittedName>
</protein>
<proteinExistence type="predicted"/>
<comment type="caution">
    <text evidence="4">The sequence shown here is derived from an EMBL/GenBank/DDBJ whole genome shotgun (WGS) entry which is preliminary data.</text>
</comment>
<accession>A0A6I2U8F0</accession>
<dbReference type="Proteomes" id="UP000431913">
    <property type="component" value="Unassembled WGS sequence"/>
</dbReference>
<gene>
    <name evidence="4" type="ORF">FYJ76_06795</name>
</gene>